<dbReference type="Proteomes" id="UP000729402">
    <property type="component" value="Unassembled WGS sequence"/>
</dbReference>
<accession>A0A8J5TCL1</accession>
<evidence type="ECO:0000313" key="2">
    <source>
        <dbReference type="EMBL" id="KAG8071811.1"/>
    </source>
</evidence>
<keyword evidence="3" id="KW-1185">Reference proteome</keyword>
<feature type="region of interest" description="Disordered" evidence="1">
    <location>
        <begin position="105"/>
        <end position="130"/>
    </location>
</feature>
<reference evidence="2" key="1">
    <citation type="journal article" date="2021" name="bioRxiv">
        <title>Whole Genome Assembly and Annotation of Northern Wild Rice, Zizania palustris L., Supports a Whole Genome Duplication in the Zizania Genus.</title>
        <authorList>
            <person name="Haas M."/>
            <person name="Kono T."/>
            <person name="Macchietto M."/>
            <person name="Millas R."/>
            <person name="McGilp L."/>
            <person name="Shao M."/>
            <person name="Duquette J."/>
            <person name="Hirsch C.N."/>
            <person name="Kimball J."/>
        </authorList>
    </citation>
    <scope>NUCLEOTIDE SEQUENCE</scope>
    <source>
        <tissue evidence="2">Fresh leaf tissue</tissue>
    </source>
</reference>
<name>A0A8J5TCL1_ZIZPA</name>
<gene>
    <name evidence="2" type="ORF">GUJ93_ZPchr0006g44435</name>
</gene>
<evidence type="ECO:0000256" key="1">
    <source>
        <dbReference type="SAM" id="MobiDB-lite"/>
    </source>
</evidence>
<feature type="compositionally biased region" description="Pro residues" evidence="1">
    <location>
        <begin position="112"/>
        <end position="121"/>
    </location>
</feature>
<sequence>MVSKTDNHHRKTDYHFSRPTDNYFRIHRRRNNRPILPSVAILLAAHSPLHSKQSPPSLLLASPARFKPPRPPPSVFPTGLTSCGCVPLQPTPPLLASVPTEWRSPLTSAPAIPNPPIPAPPSVSTDKLYP</sequence>
<dbReference type="AlphaFoldDB" id="A0A8J5TCL1"/>
<dbReference type="EMBL" id="JAAALK010000283">
    <property type="protein sequence ID" value="KAG8071811.1"/>
    <property type="molecule type" value="Genomic_DNA"/>
</dbReference>
<organism evidence="2 3">
    <name type="scientific">Zizania palustris</name>
    <name type="common">Northern wild rice</name>
    <dbReference type="NCBI Taxonomy" id="103762"/>
    <lineage>
        <taxon>Eukaryota</taxon>
        <taxon>Viridiplantae</taxon>
        <taxon>Streptophyta</taxon>
        <taxon>Embryophyta</taxon>
        <taxon>Tracheophyta</taxon>
        <taxon>Spermatophyta</taxon>
        <taxon>Magnoliopsida</taxon>
        <taxon>Liliopsida</taxon>
        <taxon>Poales</taxon>
        <taxon>Poaceae</taxon>
        <taxon>BOP clade</taxon>
        <taxon>Oryzoideae</taxon>
        <taxon>Oryzeae</taxon>
        <taxon>Zizaniinae</taxon>
        <taxon>Zizania</taxon>
    </lineage>
</organism>
<reference evidence="2" key="2">
    <citation type="submission" date="2021-02" db="EMBL/GenBank/DDBJ databases">
        <authorList>
            <person name="Kimball J.A."/>
            <person name="Haas M.W."/>
            <person name="Macchietto M."/>
            <person name="Kono T."/>
            <person name="Duquette J."/>
            <person name="Shao M."/>
        </authorList>
    </citation>
    <scope>NUCLEOTIDE SEQUENCE</scope>
    <source>
        <tissue evidence="2">Fresh leaf tissue</tissue>
    </source>
</reference>
<evidence type="ECO:0000313" key="3">
    <source>
        <dbReference type="Proteomes" id="UP000729402"/>
    </source>
</evidence>
<protein>
    <submittedName>
        <fullName evidence="2">Uncharacterized protein</fullName>
    </submittedName>
</protein>
<comment type="caution">
    <text evidence="2">The sequence shown here is derived from an EMBL/GenBank/DDBJ whole genome shotgun (WGS) entry which is preliminary data.</text>
</comment>
<proteinExistence type="predicted"/>